<dbReference type="SUPFAM" id="SSF51735">
    <property type="entry name" value="NAD(P)-binding Rossmann-fold domains"/>
    <property type="match status" value="1"/>
</dbReference>
<accession>A0A074XJT9</accession>
<dbReference type="GO" id="GO:0016491">
    <property type="term" value="F:oxidoreductase activity"/>
    <property type="evidence" value="ECO:0007669"/>
    <property type="project" value="UniProtKB-KW"/>
</dbReference>
<protein>
    <submittedName>
        <fullName evidence="3">Short-chain dehydrogenase</fullName>
    </submittedName>
</protein>
<dbReference type="Pfam" id="PF00106">
    <property type="entry name" value="adh_short"/>
    <property type="match status" value="1"/>
</dbReference>
<dbReference type="Gene3D" id="3.40.50.720">
    <property type="entry name" value="NAD(P)-binding Rossmann-like Domain"/>
    <property type="match status" value="1"/>
</dbReference>
<sequence length="345" mass="37206">MPPATELFRPYLARHANLRGIGDDRPTALEIVKDLGAEGKLNDVVILITGCSAGLGVQTAKALYLTGAKLYLTVRNVEKGEAAIKAITKDAPDGQPIELLSMDLGDLESVRSAAAEFRSRSNKLNVLINNAGVMAAPQGKTISGFETHMGSNHFGHFLLFELLKPVLLASASPQRKSRVINLSSSGHLISPVRFDDMDFAKEGSYNPYAAYGQSKTANIYMANYIDRAYGNQGIRAISVHPGVILSTELMRHQKVEDLLSIGDPEYFQKIECNAEQGAATTVWAALSPRFETHGGVYLAEVGEAPALAEDEGIGRCGYASYAYDEAAEDRLWEISLGAVGLIPYA</sequence>
<dbReference type="HOGENOM" id="CLU_010194_44_0_1"/>
<evidence type="ECO:0000313" key="3">
    <source>
        <dbReference type="EMBL" id="KEQ83949.1"/>
    </source>
</evidence>
<keyword evidence="4" id="KW-1185">Reference proteome</keyword>
<dbReference type="OrthoDB" id="191139at2759"/>
<organism evidence="3 4">
    <name type="scientific">Aureobasidium pullulans EXF-150</name>
    <dbReference type="NCBI Taxonomy" id="1043002"/>
    <lineage>
        <taxon>Eukaryota</taxon>
        <taxon>Fungi</taxon>
        <taxon>Dikarya</taxon>
        <taxon>Ascomycota</taxon>
        <taxon>Pezizomycotina</taxon>
        <taxon>Dothideomycetes</taxon>
        <taxon>Dothideomycetidae</taxon>
        <taxon>Dothideales</taxon>
        <taxon>Saccotheciaceae</taxon>
        <taxon>Aureobasidium</taxon>
    </lineage>
</organism>
<dbReference type="AlphaFoldDB" id="A0A074XJT9"/>
<dbReference type="InterPro" id="IPR002347">
    <property type="entry name" value="SDR_fam"/>
</dbReference>
<dbReference type="PANTHER" id="PTHR24320">
    <property type="entry name" value="RETINOL DEHYDROGENASE"/>
    <property type="match status" value="1"/>
</dbReference>
<reference evidence="3 4" key="1">
    <citation type="journal article" date="2014" name="BMC Genomics">
        <title>Genome sequencing of four Aureobasidium pullulans varieties: biotechnological potential, stress tolerance, and description of new species.</title>
        <authorList>
            <person name="Gostin Ar C."/>
            <person name="Ohm R.A."/>
            <person name="Kogej T."/>
            <person name="Sonjak S."/>
            <person name="Turk M."/>
            <person name="Zajc J."/>
            <person name="Zalar P."/>
            <person name="Grube M."/>
            <person name="Sun H."/>
            <person name="Han J."/>
            <person name="Sharma A."/>
            <person name="Chiniquy J."/>
            <person name="Ngan C.Y."/>
            <person name="Lipzen A."/>
            <person name="Barry K."/>
            <person name="Grigoriev I.V."/>
            <person name="Gunde-Cimerman N."/>
        </authorList>
    </citation>
    <scope>NUCLEOTIDE SEQUENCE [LARGE SCALE GENOMIC DNA]</scope>
    <source>
        <strain evidence="3 4">EXF-150</strain>
    </source>
</reference>
<dbReference type="EMBL" id="KL584983">
    <property type="protein sequence ID" value="KEQ83949.1"/>
    <property type="molecule type" value="Genomic_DNA"/>
</dbReference>
<comment type="similarity">
    <text evidence="1">Belongs to the short-chain dehydrogenases/reductases (SDR) family.</text>
</comment>
<dbReference type="PRINTS" id="PR00081">
    <property type="entry name" value="GDHRDH"/>
</dbReference>
<dbReference type="STRING" id="1043002.A0A074XJT9"/>
<evidence type="ECO:0000256" key="2">
    <source>
        <dbReference type="ARBA" id="ARBA00023002"/>
    </source>
</evidence>
<dbReference type="RefSeq" id="XP_029760136.1">
    <property type="nucleotide sequence ID" value="XM_029901966.1"/>
</dbReference>
<dbReference type="InterPro" id="IPR036291">
    <property type="entry name" value="NAD(P)-bd_dom_sf"/>
</dbReference>
<gene>
    <name evidence="3" type="ORF">M438DRAFT_297790</name>
</gene>
<proteinExistence type="inferred from homology"/>
<dbReference type="Proteomes" id="UP000030706">
    <property type="component" value="Unassembled WGS sequence"/>
</dbReference>
<evidence type="ECO:0000313" key="4">
    <source>
        <dbReference type="Proteomes" id="UP000030706"/>
    </source>
</evidence>
<dbReference type="PANTHER" id="PTHR24320:SF272">
    <property type="entry name" value="NAD(P)-BINDING ROSSMANN-FOLD SUPERFAMILY PROTEIN"/>
    <property type="match status" value="1"/>
</dbReference>
<evidence type="ECO:0000256" key="1">
    <source>
        <dbReference type="ARBA" id="ARBA00006484"/>
    </source>
</evidence>
<name>A0A074XJT9_AURPU</name>
<dbReference type="GeneID" id="40744272"/>
<keyword evidence="2" id="KW-0560">Oxidoreductase</keyword>